<organism evidence="1">
    <name type="scientific">Sesamum angustifolium</name>
    <dbReference type="NCBI Taxonomy" id="2727405"/>
    <lineage>
        <taxon>Eukaryota</taxon>
        <taxon>Viridiplantae</taxon>
        <taxon>Streptophyta</taxon>
        <taxon>Embryophyta</taxon>
        <taxon>Tracheophyta</taxon>
        <taxon>Spermatophyta</taxon>
        <taxon>Magnoliopsida</taxon>
        <taxon>eudicotyledons</taxon>
        <taxon>Gunneridae</taxon>
        <taxon>Pentapetalae</taxon>
        <taxon>asterids</taxon>
        <taxon>lamiids</taxon>
        <taxon>Lamiales</taxon>
        <taxon>Pedaliaceae</taxon>
        <taxon>Sesamum</taxon>
    </lineage>
</organism>
<sequence>MNACKDLMIIYNRPELELDKRRPNVMPKAVYTFVKEQKRRVCEWILVFKFPDGYASNLARCIGMKELQMHVMKSYDCHVFIQKLIPIAFQKMFPEHE</sequence>
<evidence type="ECO:0000313" key="1">
    <source>
        <dbReference type="EMBL" id="KAL0293989.1"/>
    </source>
</evidence>
<gene>
    <name evidence="1" type="ORF">Sangu_3226900</name>
</gene>
<reference evidence="1" key="1">
    <citation type="submission" date="2020-06" db="EMBL/GenBank/DDBJ databases">
        <authorList>
            <person name="Li T."/>
            <person name="Hu X."/>
            <person name="Zhang T."/>
            <person name="Song X."/>
            <person name="Zhang H."/>
            <person name="Dai N."/>
            <person name="Sheng W."/>
            <person name="Hou X."/>
            <person name="Wei L."/>
        </authorList>
    </citation>
    <scope>NUCLEOTIDE SEQUENCE</scope>
    <source>
        <strain evidence="1">G01</strain>
        <tissue evidence="1">Leaf</tissue>
    </source>
</reference>
<proteinExistence type="predicted"/>
<comment type="caution">
    <text evidence="1">The sequence shown here is derived from an EMBL/GenBank/DDBJ whole genome shotgun (WGS) entry which is preliminary data.</text>
</comment>
<reference evidence="1" key="2">
    <citation type="journal article" date="2024" name="Plant">
        <title>Genomic evolution and insights into agronomic trait innovations of Sesamum species.</title>
        <authorList>
            <person name="Miao H."/>
            <person name="Wang L."/>
            <person name="Qu L."/>
            <person name="Liu H."/>
            <person name="Sun Y."/>
            <person name="Le M."/>
            <person name="Wang Q."/>
            <person name="Wei S."/>
            <person name="Zheng Y."/>
            <person name="Lin W."/>
            <person name="Duan Y."/>
            <person name="Cao H."/>
            <person name="Xiong S."/>
            <person name="Wang X."/>
            <person name="Wei L."/>
            <person name="Li C."/>
            <person name="Ma Q."/>
            <person name="Ju M."/>
            <person name="Zhao R."/>
            <person name="Li G."/>
            <person name="Mu C."/>
            <person name="Tian Q."/>
            <person name="Mei H."/>
            <person name="Zhang T."/>
            <person name="Gao T."/>
            <person name="Zhang H."/>
        </authorList>
    </citation>
    <scope>NUCLEOTIDE SEQUENCE</scope>
    <source>
        <strain evidence="1">G01</strain>
    </source>
</reference>
<dbReference type="EMBL" id="JACGWK010000933">
    <property type="protein sequence ID" value="KAL0293989.1"/>
    <property type="molecule type" value="Genomic_DNA"/>
</dbReference>
<dbReference type="AlphaFoldDB" id="A0AAW2JHU7"/>
<accession>A0AAW2JHU7</accession>
<name>A0AAW2JHU7_9LAMI</name>
<protein>
    <submittedName>
        <fullName evidence="1">Uncharacterized protein</fullName>
    </submittedName>
</protein>